<gene>
    <name evidence="15" type="ORF">MSPICULIGERA_LOCUS8531</name>
</gene>
<dbReference type="Gene3D" id="1.10.287.70">
    <property type="match status" value="1"/>
</dbReference>
<evidence type="ECO:0000256" key="2">
    <source>
        <dbReference type="ARBA" id="ARBA00008685"/>
    </source>
</evidence>
<evidence type="ECO:0000256" key="12">
    <source>
        <dbReference type="SAM" id="Phobius"/>
    </source>
</evidence>
<evidence type="ECO:0000259" key="14">
    <source>
        <dbReference type="SMART" id="SM00079"/>
    </source>
</evidence>
<evidence type="ECO:0000256" key="10">
    <source>
        <dbReference type="ARBA" id="ARBA00023286"/>
    </source>
</evidence>
<dbReference type="SUPFAM" id="SSF53850">
    <property type="entry name" value="Periplasmic binding protein-like II"/>
    <property type="match status" value="1"/>
</dbReference>
<evidence type="ECO:0000313" key="16">
    <source>
        <dbReference type="Proteomes" id="UP001177023"/>
    </source>
</evidence>
<feature type="transmembrane region" description="Helical" evidence="12">
    <location>
        <begin position="283"/>
        <end position="302"/>
    </location>
</feature>
<proteinExistence type="inferred from homology"/>
<keyword evidence="16" id="KW-1185">Reference proteome</keyword>
<evidence type="ECO:0000256" key="13">
    <source>
        <dbReference type="SAM" id="SignalP"/>
    </source>
</evidence>
<evidence type="ECO:0000256" key="8">
    <source>
        <dbReference type="ARBA" id="ARBA00023170"/>
    </source>
</evidence>
<dbReference type="FunFam" id="3.40.190.10:FF:000061">
    <property type="entry name" value="Glutamate receptor, ionotropic kainate"/>
    <property type="match status" value="1"/>
</dbReference>
<evidence type="ECO:0000256" key="6">
    <source>
        <dbReference type="ARBA" id="ARBA00023065"/>
    </source>
</evidence>
<feature type="transmembrane region" description="Helical" evidence="12">
    <location>
        <begin position="252"/>
        <end position="271"/>
    </location>
</feature>
<keyword evidence="6" id="KW-0406">Ion transport</keyword>
<dbReference type="SUPFAM" id="SSF81324">
    <property type="entry name" value="Voltage-gated potassium channels"/>
    <property type="match status" value="1"/>
</dbReference>
<dbReference type="EMBL" id="CATQJA010002243">
    <property type="protein sequence ID" value="CAJ0570080.1"/>
    <property type="molecule type" value="Genomic_DNA"/>
</dbReference>
<name>A0AA36CJB4_9BILA</name>
<dbReference type="InterPro" id="IPR001320">
    <property type="entry name" value="Iontro_rcpt_C"/>
</dbReference>
<keyword evidence="7 12" id="KW-0472">Membrane</keyword>
<comment type="similarity">
    <text evidence="2">Belongs to the glutamate-gated ion channel (TC 1.A.10.1) family.</text>
</comment>
<keyword evidence="5 12" id="KW-1133">Transmembrane helix</keyword>
<feature type="transmembrane region" description="Helical" evidence="12">
    <location>
        <begin position="219"/>
        <end position="240"/>
    </location>
</feature>
<keyword evidence="9" id="KW-0325">Glycoprotein</keyword>
<organism evidence="15 16">
    <name type="scientific">Mesorhabditis spiculigera</name>
    <dbReference type="NCBI Taxonomy" id="96644"/>
    <lineage>
        <taxon>Eukaryota</taxon>
        <taxon>Metazoa</taxon>
        <taxon>Ecdysozoa</taxon>
        <taxon>Nematoda</taxon>
        <taxon>Chromadorea</taxon>
        <taxon>Rhabditida</taxon>
        <taxon>Rhabditina</taxon>
        <taxon>Rhabditomorpha</taxon>
        <taxon>Rhabditoidea</taxon>
        <taxon>Rhabditidae</taxon>
        <taxon>Mesorhabditinae</taxon>
        <taxon>Mesorhabditis</taxon>
    </lineage>
</organism>
<evidence type="ECO:0000256" key="9">
    <source>
        <dbReference type="ARBA" id="ARBA00023180"/>
    </source>
</evidence>
<dbReference type="Gene3D" id="3.40.190.10">
    <property type="entry name" value="Periplasmic binding protein-like II"/>
    <property type="match status" value="1"/>
</dbReference>
<keyword evidence="4 12" id="KW-0812">Transmembrane</keyword>
<evidence type="ECO:0000256" key="7">
    <source>
        <dbReference type="ARBA" id="ARBA00023136"/>
    </source>
</evidence>
<evidence type="ECO:0000256" key="3">
    <source>
        <dbReference type="ARBA" id="ARBA00022448"/>
    </source>
</evidence>
<accession>A0AA36CJB4</accession>
<reference evidence="15" key="1">
    <citation type="submission" date="2023-06" db="EMBL/GenBank/DDBJ databases">
        <authorList>
            <person name="Delattre M."/>
        </authorList>
    </citation>
    <scope>NUCLEOTIDE SEQUENCE</scope>
    <source>
        <strain evidence="15">AF72</strain>
    </source>
</reference>
<dbReference type="Pfam" id="PF00060">
    <property type="entry name" value="Lig_chan"/>
    <property type="match status" value="1"/>
</dbReference>
<feature type="signal peptide" evidence="13">
    <location>
        <begin position="1"/>
        <end position="23"/>
    </location>
</feature>
<dbReference type="PANTHER" id="PTHR18966">
    <property type="entry name" value="IONOTROPIC GLUTAMATE RECEPTOR"/>
    <property type="match status" value="1"/>
</dbReference>
<evidence type="ECO:0000313" key="15">
    <source>
        <dbReference type="EMBL" id="CAJ0570080.1"/>
    </source>
</evidence>
<feature type="domain" description="Ionotropic glutamate receptor C-terminal" evidence="14">
    <location>
        <begin position="226"/>
        <end position="434"/>
    </location>
</feature>
<evidence type="ECO:0000256" key="1">
    <source>
        <dbReference type="ARBA" id="ARBA00004141"/>
    </source>
</evidence>
<dbReference type="GO" id="GO:0016020">
    <property type="term" value="C:membrane"/>
    <property type="evidence" value="ECO:0007669"/>
    <property type="project" value="UniProtKB-SubCell"/>
</dbReference>
<sequence length="566" mass="63228">MHKKVHNGILRLLALCFIRCINGLVEMPLEIDYQSGQQTLDDTNLCSYDSHSSRQSLQTLCACIGGGSRALLLLSDNRLLTAVLSAFARSRAIPAFSISSIGSSWPKRRLLNRRWAVFLGNSAQNLPGAISSMAHHERWRRIVVFYSDVADLQAVLSFSSDGHIYPFYTTIFYQFDERSHRSPPHLFGSTKFVFWLPIHRRLIAPSSVLAFLGPLAGPVWLLLLLSYLATALTLWMLARISPIERSSQRRSVSFGDALWFLYCSLMQQSSMVPRGMSTRLLSLVWWLFALMLVSSYTANLAATATAKRMETPIEGAEDLSKQSRIRYGTLKKGSTMTFFNESKIETYERMWKSMSEEGGRRLHEEYAYLMESSMLEYAVERHCDLAQVGGLIDQKGYGIGLPKGSPYRAQISRAILRLQEKTILTELKNKWWKDKSHSCGAPMMGVDEDGGPVAGLALCLLGGLVSSTVFAITQFIASIWPRDETPIQSAPTLSALLSVAVLGIKAPGEVRRKFGRLDGVVEAADLEVTNSVLGRQRTKRAESLPTRKDRVRKRTLTPADMKALGF</sequence>
<evidence type="ECO:0000256" key="5">
    <source>
        <dbReference type="ARBA" id="ARBA00022989"/>
    </source>
</evidence>
<keyword evidence="13" id="KW-0732">Signal</keyword>
<dbReference type="SMART" id="SM00079">
    <property type="entry name" value="PBPe"/>
    <property type="match status" value="1"/>
</dbReference>
<dbReference type="GO" id="GO:0015276">
    <property type="term" value="F:ligand-gated monoatomic ion channel activity"/>
    <property type="evidence" value="ECO:0007669"/>
    <property type="project" value="InterPro"/>
</dbReference>
<feature type="transmembrane region" description="Helical" evidence="12">
    <location>
        <begin position="486"/>
        <end position="504"/>
    </location>
</feature>
<keyword evidence="3" id="KW-0813">Transport</keyword>
<protein>
    <recommendedName>
        <fullName evidence="14">Ionotropic glutamate receptor C-terminal domain-containing protein</fullName>
    </recommendedName>
</protein>
<dbReference type="Proteomes" id="UP001177023">
    <property type="component" value="Unassembled WGS sequence"/>
</dbReference>
<keyword evidence="8" id="KW-0675">Receptor</keyword>
<keyword evidence="10" id="KW-1071">Ligand-gated ion channel</keyword>
<comment type="caution">
    <text evidence="15">The sequence shown here is derived from an EMBL/GenBank/DDBJ whole genome shotgun (WGS) entry which is preliminary data.</text>
</comment>
<dbReference type="InterPro" id="IPR015683">
    <property type="entry name" value="Ionotropic_Glu_rcpt"/>
</dbReference>
<feature type="chain" id="PRO_5041229039" description="Ionotropic glutamate receptor C-terminal domain-containing protein" evidence="13">
    <location>
        <begin position="24"/>
        <end position="566"/>
    </location>
</feature>
<dbReference type="AlphaFoldDB" id="A0AA36CJB4"/>
<keyword evidence="11" id="KW-0407">Ion channel</keyword>
<feature type="non-terminal residue" evidence="15">
    <location>
        <position position="1"/>
    </location>
</feature>
<dbReference type="FunFam" id="1.10.287.70:FF:000143">
    <property type="entry name" value="Probable glutamate receptor"/>
    <property type="match status" value="1"/>
</dbReference>
<comment type="subcellular location">
    <subcellularLocation>
        <location evidence="1">Membrane</location>
        <topology evidence="1">Multi-pass membrane protein</topology>
    </subcellularLocation>
</comment>
<evidence type="ECO:0000256" key="4">
    <source>
        <dbReference type="ARBA" id="ARBA00022692"/>
    </source>
</evidence>
<feature type="transmembrane region" description="Helical" evidence="12">
    <location>
        <begin position="453"/>
        <end position="480"/>
    </location>
</feature>
<evidence type="ECO:0000256" key="11">
    <source>
        <dbReference type="ARBA" id="ARBA00023303"/>
    </source>
</evidence>